<dbReference type="AlphaFoldDB" id="A0A5C1QLV0"/>
<feature type="signal peptide" evidence="1">
    <location>
        <begin position="1"/>
        <end position="23"/>
    </location>
</feature>
<reference evidence="2 3" key="1">
    <citation type="submission" date="2019-02" db="EMBL/GenBank/DDBJ databases">
        <title>Complete Genome Sequence and Methylome Analysis of free living Spirochaetas.</title>
        <authorList>
            <person name="Fomenkov A."/>
            <person name="Dubinina G."/>
            <person name="Leshcheva N."/>
            <person name="Mikheeva N."/>
            <person name="Grabovich M."/>
            <person name="Vincze T."/>
            <person name="Roberts R.J."/>
        </authorList>
    </citation>
    <scope>NUCLEOTIDE SEQUENCE [LARGE SCALE GENOMIC DNA]</scope>
    <source>
        <strain evidence="2 3">K2</strain>
    </source>
</reference>
<accession>A0A5C1QLV0</accession>
<proteinExistence type="predicted"/>
<evidence type="ECO:0000256" key="1">
    <source>
        <dbReference type="SAM" id="SignalP"/>
    </source>
</evidence>
<evidence type="ECO:0000313" key="2">
    <source>
        <dbReference type="EMBL" id="QEN09085.1"/>
    </source>
</evidence>
<dbReference type="KEGG" id="ock:EXM22_14260"/>
<keyword evidence="3" id="KW-1185">Reference proteome</keyword>
<dbReference type="RefSeq" id="WP_149487161.1">
    <property type="nucleotide sequence ID" value="NZ_CP036150.1"/>
</dbReference>
<organism evidence="2 3">
    <name type="scientific">Oceanispirochaeta crateris</name>
    <dbReference type="NCBI Taxonomy" id="2518645"/>
    <lineage>
        <taxon>Bacteria</taxon>
        <taxon>Pseudomonadati</taxon>
        <taxon>Spirochaetota</taxon>
        <taxon>Spirochaetia</taxon>
        <taxon>Spirochaetales</taxon>
        <taxon>Spirochaetaceae</taxon>
        <taxon>Oceanispirochaeta</taxon>
    </lineage>
</organism>
<dbReference type="EMBL" id="CP036150">
    <property type="protein sequence ID" value="QEN09085.1"/>
    <property type="molecule type" value="Genomic_DNA"/>
</dbReference>
<sequence>MKKYLNKFMILFLTLGFIQTLPAQDNGLEDLLFSMTIKDLNALNTDQLDAIIENGDWLLLDGSLAALTLLSGKNEEYLLDAQLIQGEWKGLDEVLKYSCHLIFQGDGWINVVPDKTPRNPVEGQILLNSQVLVLAKLIGYELDGDKPVPYLLVSNIRRLL</sequence>
<feature type="chain" id="PRO_5022894308" evidence="1">
    <location>
        <begin position="24"/>
        <end position="160"/>
    </location>
</feature>
<keyword evidence="1" id="KW-0732">Signal</keyword>
<dbReference type="Proteomes" id="UP000324209">
    <property type="component" value="Chromosome"/>
</dbReference>
<dbReference type="OrthoDB" id="9845574at2"/>
<gene>
    <name evidence="2" type="ORF">EXM22_14260</name>
</gene>
<name>A0A5C1QLV0_9SPIO</name>
<evidence type="ECO:0000313" key="3">
    <source>
        <dbReference type="Proteomes" id="UP000324209"/>
    </source>
</evidence>
<protein>
    <submittedName>
        <fullName evidence="2">Uncharacterized protein</fullName>
    </submittedName>
</protein>